<organism evidence="2 3">
    <name type="scientific">Brevibacterium antiquum CNRZ 918</name>
    <dbReference type="NCBI Taxonomy" id="1255637"/>
    <lineage>
        <taxon>Bacteria</taxon>
        <taxon>Bacillati</taxon>
        <taxon>Actinomycetota</taxon>
        <taxon>Actinomycetes</taxon>
        <taxon>Micrococcales</taxon>
        <taxon>Brevibacteriaceae</taxon>
        <taxon>Brevibacterium</taxon>
    </lineage>
</organism>
<protein>
    <submittedName>
        <fullName evidence="2">Uncharacterized protein</fullName>
    </submittedName>
</protein>
<accession>A0A2H1KWV8</accession>
<dbReference type="OrthoDB" id="4199704at2"/>
<reference evidence="2 3" key="1">
    <citation type="submission" date="2017-03" db="EMBL/GenBank/DDBJ databases">
        <authorList>
            <person name="Afonso C.L."/>
            <person name="Miller P.J."/>
            <person name="Scott M.A."/>
            <person name="Spackman E."/>
            <person name="Goraichik I."/>
            <person name="Dimitrov K.M."/>
            <person name="Suarez D.L."/>
            <person name="Swayne D.E."/>
        </authorList>
    </citation>
    <scope>NUCLEOTIDE SEQUENCE [LARGE SCALE GENOMIC DNA]</scope>
    <source>
        <strain evidence="2 3">CNRZ 918</strain>
    </source>
</reference>
<sequence length="79" mass="8399">MPPNPPPDRTGTPLRDGAVDPRPDDYLGPSNAGEADPHGPLVVNPGLPDEWPTYSAWRAHVIGLGLPDPGPHRLGEHTN</sequence>
<dbReference type="GeneID" id="60907127"/>
<proteinExistence type="predicted"/>
<name>A0A2H1KWV8_9MICO</name>
<dbReference type="EMBL" id="FXZD01000013">
    <property type="protein sequence ID" value="SMY04054.1"/>
    <property type="molecule type" value="Genomic_DNA"/>
</dbReference>
<gene>
    <name evidence="2" type="ORF">BANT918_02961</name>
</gene>
<evidence type="ECO:0000256" key="1">
    <source>
        <dbReference type="SAM" id="MobiDB-lite"/>
    </source>
</evidence>
<evidence type="ECO:0000313" key="2">
    <source>
        <dbReference type="EMBL" id="SMY04054.1"/>
    </source>
</evidence>
<evidence type="ECO:0000313" key="3">
    <source>
        <dbReference type="Proteomes" id="UP000234433"/>
    </source>
</evidence>
<dbReference type="AlphaFoldDB" id="A0A2H1KWV8"/>
<feature type="region of interest" description="Disordered" evidence="1">
    <location>
        <begin position="1"/>
        <end position="44"/>
    </location>
</feature>
<dbReference type="RefSeq" id="WP_101620971.1">
    <property type="nucleotide sequence ID" value="NZ_FXZD01000013.1"/>
</dbReference>
<dbReference type="Proteomes" id="UP000234433">
    <property type="component" value="Unassembled WGS sequence"/>
</dbReference>